<keyword evidence="2" id="KW-1185">Reference proteome</keyword>
<comment type="caution">
    <text evidence="1">The sequence shown here is derived from an EMBL/GenBank/DDBJ whole genome shotgun (WGS) entry which is preliminary data.</text>
</comment>
<dbReference type="Proteomes" id="UP000887116">
    <property type="component" value="Unassembled WGS sequence"/>
</dbReference>
<evidence type="ECO:0000313" key="1">
    <source>
        <dbReference type="EMBL" id="GFR32888.1"/>
    </source>
</evidence>
<dbReference type="EMBL" id="BMAO01029598">
    <property type="protein sequence ID" value="GFR32888.1"/>
    <property type="molecule type" value="Genomic_DNA"/>
</dbReference>
<gene>
    <name evidence="1" type="primary">TBC1D25</name>
    <name evidence="1" type="ORF">TNCT_289191</name>
</gene>
<dbReference type="AlphaFoldDB" id="A0A8X6JNP9"/>
<accession>A0A8X6JNP9</accession>
<reference evidence="1" key="1">
    <citation type="submission" date="2020-07" db="EMBL/GenBank/DDBJ databases">
        <title>Multicomponent nature underlies the extraordinary mechanical properties of spider dragline silk.</title>
        <authorList>
            <person name="Kono N."/>
            <person name="Nakamura H."/>
            <person name="Mori M."/>
            <person name="Yoshida Y."/>
            <person name="Ohtoshi R."/>
            <person name="Malay A.D."/>
            <person name="Moran D.A.P."/>
            <person name="Tomita M."/>
            <person name="Numata K."/>
            <person name="Arakawa K."/>
        </authorList>
    </citation>
    <scope>NUCLEOTIDE SEQUENCE</scope>
</reference>
<evidence type="ECO:0000313" key="2">
    <source>
        <dbReference type="Proteomes" id="UP000887116"/>
    </source>
</evidence>
<organism evidence="1 2">
    <name type="scientific">Trichonephila clavata</name>
    <name type="common">Joro spider</name>
    <name type="synonym">Nephila clavata</name>
    <dbReference type="NCBI Taxonomy" id="2740835"/>
    <lineage>
        <taxon>Eukaryota</taxon>
        <taxon>Metazoa</taxon>
        <taxon>Ecdysozoa</taxon>
        <taxon>Arthropoda</taxon>
        <taxon>Chelicerata</taxon>
        <taxon>Arachnida</taxon>
        <taxon>Araneae</taxon>
        <taxon>Araneomorphae</taxon>
        <taxon>Entelegynae</taxon>
        <taxon>Araneoidea</taxon>
        <taxon>Nephilidae</taxon>
        <taxon>Trichonephila</taxon>
    </lineage>
</organism>
<sequence length="107" mass="12347">MARDMSFQDSSSEGEISLPIHYRKRKFRSYISGKLCRINRYSPPSPITTRSCKIPERKKPPVPEICQSWSCGEVFEEKSRLRDALARCQRLFYVTNGATPTQSTRSN</sequence>
<name>A0A8X6JNP9_TRICU</name>
<protein>
    <submittedName>
        <fullName evidence="1">TBC1 domain family member 25</fullName>
    </submittedName>
</protein>
<proteinExistence type="predicted"/>